<evidence type="ECO:0000256" key="4">
    <source>
        <dbReference type="ARBA" id="ARBA00023152"/>
    </source>
</evidence>
<dbReference type="Gene3D" id="3.20.20.70">
    <property type="entry name" value="Aldolase class I"/>
    <property type="match status" value="1"/>
</dbReference>
<keyword evidence="8" id="KW-1185">Reference proteome</keyword>
<dbReference type="EMBL" id="JBANRG010000003">
    <property type="protein sequence ID" value="KAK7469395.1"/>
    <property type="molecule type" value="Genomic_DNA"/>
</dbReference>
<dbReference type="EC" id="4.1.2.13" evidence="3"/>
<sequence>MDDDSGSSLPNTFSTPNNLFSVTDHPREPGNNGLDTLLLPHHSVSVAKELTSIAHDLVSPRGKGIYATDESPDVVEGMLVAASLNGQDNFSDQEKKDRRRKWREAAYSSLTNEYISGVILYPETLLDFKLGESLKSKGIILGVRAHGELAPFPASPFEFIVQGLDDLLPRMQAAHAAGARFSKWRAPIACTSPALGLPSQVALEVQAETLAIFASVSQQAGLVPIVEPDVEFSADADLYRSVEIHQKVIRMIYARCLDHGVFLEGTLIKPSFPQPGLKHPSRKTITSEEIALATATILVNSLPASVPGVVFLSGGLEPETAMKHLSALNALVNKAKPGSPFSRLPPLSFSYGRALQGEAMKHWVREDVQSMKDAFDKATRGCFLAAKGEY</sequence>
<evidence type="ECO:0000313" key="7">
    <source>
        <dbReference type="EMBL" id="KAK7469395.1"/>
    </source>
</evidence>
<evidence type="ECO:0000256" key="1">
    <source>
        <dbReference type="ARBA" id="ARBA00004714"/>
    </source>
</evidence>
<dbReference type="SUPFAM" id="SSF51569">
    <property type="entry name" value="Aldolase"/>
    <property type="match status" value="1"/>
</dbReference>
<proteinExistence type="inferred from homology"/>
<name>A0ABR1JZ87_9AGAR</name>
<dbReference type="Proteomes" id="UP001498398">
    <property type="component" value="Unassembled WGS sequence"/>
</dbReference>
<gene>
    <name evidence="7" type="ORF">VKT23_003869</name>
</gene>
<evidence type="ECO:0000256" key="5">
    <source>
        <dbReference type="ARBA" id="ARBA00023239"/>
    </source>
</evidence>
<protein>
    <recommendedName>
        <fullName evidence="3">fructose-bisphosphate aldolase</fullName>
        <ecNumber evidence="3">4.1.2.13</ecNumber>
    </recommendedName>
</protein>
<dbReference type="InterPro" id="IPR000741">
    <property type="entry name" value="FBA_I"/>
</dbReference>
<accession>A0ABR1JZ87</accession>
<feature type="compositionally biased region" description="Polar residues" evidence="6">
    <location>
        <begin position="1"/>
        <end position="21"/>
    </location>
</feature>
<keyword evidence="4" id="KW-0324">Glycolysis</keyword>
<evidence type="ECO:0000313" key="8">
    <source>
        <dbReference type="Proteomes" id="UP001498398"/>
    </source>
</evidence>
<dbReference type="PANTHER" id="PTHR11627">
    <property type="entry name" value="FRUCTOSE-BISPHOSPHATE ALDOLASE"/>
    <property type="match status" value="1"/>
</dbReference>
<evidence type="ECO:0000256" key="2">
    <source>
        <dbReference type="ARBA" id="ARBA00010387"/>
    </source>
</evidence>
<comment type="caution">
    <text evidence="7">The sequence shown here is derived from an EMBL/GenBank/DDBJ whole genome shotgun (WGS) entry which is preliminary data.</text>
</comment>
<keyword evidence="5" id="KW-0456">Lyase</keyword>
<evidence type="ECO:0000256" key="3">
    <source>
        <dbReference type="ARBA" id="ARBA00013068"/>
    </source>
</evidence>
<organism evidence="7 8">
    <name type="scientific">Marasmiellus scandens</name>
    <dbReference type="NCBI Taxonomy" id="2682957"/>
    <lineage>
        <taxon>Eukaryota</taxon>
        <taxon>Fungi</taxon>
        <taxon>Dikarya</taxon>
        <taxon>Basidiomycota</taxon>
        <taxon>Agaricomycotina</taxon>
        <taxon>Agaricomycetes</taxon>
        <taxon>Agaricomycetidae</taxon>
        <taxon>Agaricales</taxon>
        <taxon>Marasmiineae</taxon>
        <taxon>Omphalotaceae</taxon>
        <taxon>Marasmiellus</taxon>
    </lineage>
</organism>
<feature type="region of interest" description="Disordered" evidence="6">
    <location>
        <begin position="1"/>
        <end position="33"/>
    </location>
</feature>
<dbReference type="InterPro" id="IPR013785">
    <property type="entry name" value="Aldolase_TIM"/>
</dbReference>
<evidence type="ECO:0000256" key="6">
    <source>
        <dbReference type="SAM" id="MobiDB-lite"/>
    </source>
</evidence>
<comment type="similarity">
    <text evidence="2">Belongs to the class I fructose-bisphosphate aldolase family.</text>
</comment>
<reference evidence="7 8" key="1">
    <citation type="submission" date="2024-01" db="EMBL/GenBank/DDBJ databases">
        <title>A draft genome for the cacao thread blight pathogen Marasmiellus scandens.</title>
        <authorList>
            <person name="Baruah I.K."/>
            <person name="Leung J."/>
            <person name="Bukari Y."/>
            <person name="Amoako-Attah I."/>
            <person name="Meinhardt L.W."/>
            <person name="Bailey B.A."/>
            <person name="Cohen S.P."/>
        </authorList>
    </citation>
    <scope>NUCLEOTIDE SEQUENCE [LARGE SCALE GENOMIC DNA]</scope>
    <source>
        <strain evidence="7 8">GH-19</strain>
    </source>
</reference>
<dbReference type="Pfam" id="PF00274">
    <property type="entry name" value="Glycolytic"/>
    <property type="match status" value="1"/>
</dbReference>
<comment type="pathway">
    <text evidence="1">Carbohydrate degradation; glycolysis; D-glyceraldehyde 3-phosphate and glycerone phosphate from D-glucose: step 4/4.</text>
</comment>